<evidence type="ECO:0000313" key="3">
    <source>
        <dbReference type="EMBL" id="RXS97324.1"/>
    </source>
</evidence>
<dbReference type="PANTHER" id="PTHR31084">
    <property type="entry name" value="ALPHA-L-FUCOSIDASE 2"/>
    <property type="match status" value="1"/>
</dbReference>
<dbReference type="OrthoDB" id="101302at2"/>
<dbReference type="InterPro" id="IPR008928">
    <property type="entry name" value="6-hairpin_glycosidase_sf"/>
</dbReference>
<dbReference type="AlphaFoldDB" id="A0A4Q1SIA0"/>
<dbReference type="GO" id="GO:0005975">
    <property type="term" value="P:carbohydrate metabolic process"/>
    <property type="evidence" value="ECO:0007669"/>
    <property type="project" value="InterPro"/>
</dbReference>
<evidence type="ECO:0000256" key="1">
    <source>
        <dbReference type="SAM" id="SignalP"/>
    </source>
</evidence>
<name>A0A4Q1SIA0_9BACT</name>
<sequence>MKLIPRCFVAACLALSASASLSAATTAWSGKEFAVDVPGVVGRSDIILHRPNLLPRAALPLGNGRLGVAVWSADGFTAQLNRADTLPRRLSPGQISIPSLAALTSAKDYSARLDLYNGTFEEQGAGIHLKAWVEAETDALVVDVTGLDPHAAQTAVLALWPPRAPQVELRDGLGTLAETWIDNTEPGATGKQFGSLAAVSTAGLKMISSGKDERSVKLAFLPDAAGHFTLRVAAPGYKGEGDAREIAAKALVPVSPEAHAAWWHRFWSRAGLIKVTSADGSGEYMESLRTLFLFTSAAQSGSEFPGSQAGLADMFSSVRDNHNWDPGAYWHWNLRMQVAANLGAGLPELNEPYFRLYRENLSNIEAWTKAHMGGREGICVPETMRFNGPGYEFETWGMDKGGKGVIGLNCDAGSQPYYNARTISTGAEVGYWIWQQYLATGDRKFLEENYPVMAAAARFLLSYEKPGADGLNHTSPTNAHETQWDVKDSILDLCARMTLYRETLEAAQLLHTDAALVPTLEVALKKIPGLPLTQAGKAESLLAADNSEAVIADSYDPAAENHNVENLGLEPVWPWSLVTPDSPLFAVERRTFEQRPYPVKEDWSFDPIQAARLGLGKDMALTLVALTEEYQQYPNGFANWGGEGGEFYIEQIGVVTTALNEALVQDVDGTIRVASAIPPGWDFAGSVWVRGRTKVDVETHHGAVSTVVIEAGTNGPLMIENPWPGETLQVTEHSEHGNHAIQVSGKKLTLHAEAGKDYVLTPEHASMEEFAAVSGSPATAPKHLGKVMLGLAAGN</sequence>
<dbReference type="GO" id="GO:0004560">
    <property type="term" value="F:alpha-L-fucosidase activity"/>
    <property type="evidence" value="ECO:0007669"/>
    <property type="project" value="TreeGrafter"/>
</dbReference>
<evidence type="ECO:0000259" key="2">
    <source>
        <dbReference type="Pfam" id="PF22124"/>
    </source>
</evidence>
<evidence type="ECO:0000313" key="4">
    <source>
        <dbReference type="Proteomes" id="UP000290253"/>
    </source>
</evidence>
<dbReference type="SUPFAM" id="SSF48208">
    <property type="entry name" value="Six-hairpin glycosidases"/>
    <property type="match status" value="1"/>
</dbReference>
<keyword evidence="1" id="KW-0732">Signal</keyword>
<feature type="signal peptide" evidence="1">
    <location>
        <begin position="1"/>
        <end position="23"/>
    </location>
</feature>
<accession>A0A4Q1SIA0</accession>
<reference evidence="3 4" key="1">
    <citation type="journal article" date="2016" name="Int. J. Syst. Evol. Microbiol.">
        <title>Acidipila dinghuensis sp. nov., an acidobacterium isolated from forest soil.</title>
        <authorList>
            <person name="Jiang Y.W."/>
            <person name="Wang J."/>
            <person name="Chen M.H."/>
            <person name="Lv Y.Y."/>
            <person name="Qiu L.H."/>
        </authorList>
    </citation>
    <scope>NUCLEOTIDE SEQUENCE [LARGE SCALE GENOMIC DNA]</scope>
    <source>
        <strain evidence="3 4">DHOF10</strain>
    </source>
</reference>
<keyword evidence="3" id="KW-0378">Hydrolase</keyword>
<dbReference type="Gene3D" id="2.70.98.50">
    <property type="entry name" value="putative glycoside hydrolase family protein from bacillus halodurans"/>
    <property type="match status" value="1"/>
</dbReference>
<proteinExistence type="predicted"/>
<dbReference type="EMBL" id="SDMK01000001">
    <property type="protein sequence ID" value="RXS97324.1"/>
    <property type="molecule type" value="Genomic_DNA"/>
</dbReference>
<dbReference type="InterPro" id="IPR054363">
    <property type="entry name" value="GH95_cat"/>
</dbReference>
<organism evidence="3 4">
    <name type="scientific">Silvibacterium dinghuense</name>
    <dbReference type="NCBI Taxonomy" id="1560006"/>
    <lineage>
        <taxon>Bacteria</taxon>
        <taxon>Pseudomonadati</taxon>
        <taxon>Acidobacteriota</taxon>
        <taxon>Terriglobia</taxon>
        <taxon>Terriglobales</taxon>
        <taxon>Acidobacteriaceae</taxon>
        <taxon>Silvibacterium</taxon>
    </lineage>
</organism>
<feature type="chain" id="PRO_5020621547" evidence="1">
    <location>
        <begin position="24"/>
        <end position="795"/>
    </location>
</feature>
<dbReference type="Proteomes" id="UP000290253">
    <property type="component" value="Unassembled WGS sequence"/>
</dbReference>
<dbReference type="Pfam" id="PF22124">
    <property type="entry name" value="Glyco_hydro_95_cat"/>
    <property type="match status" value="1"/>
</dbReference>
<comment type="caution">
    <text evidence="3">The sequence shown here is derived from an EMBL/GenBank/DDBJ whole genome shotgun (WGS) entry which is preliminary data.</text>
</comment>
<dbReference type="InterPro" id="IPR012341">
    <property type="entry name" value="6hp_glycosidase-like_sf"/>
</dbReference>
<feature type="domain" description="Glycosyl hydrolase family 95 catalytic" evidence="2">
    <location>
        <begin position="322"/>
        <end position="537"/>
    </location>
</feature>
<keyword evidence="4" id="KW-1185">Reference proteome</keyword>
<dbReference type="RefSeq" id="WP_129207103.1">
    <property type="nucleotide sequence ID" value="NZ_BMGU01000001.1"/>
</dbReference>
<protein>
    <submittedName>
        <fullName evidence="3">Glycoside hydrolase</fullName>
    </submittedName>
</protein>
<dbReference type="Gene3D" id="1.50.10.10">
    <property type="match status" value="1"/>
</dbReference>
<dbReference type="PANTHER" id="PTHR31084:SF0">
    <property type="entry name" value="ALPHA-L-FUCOSIDASE 2"/>
    <property type="match status" value="1"/>
</dbReference>
<gene>
    <name evidence="3" type="ORF">ESZ00_05290</name>
</gene>